<dbReference type="Proteomes" id="UP000279386">
    <property type="component" value="Segment"/>
</dbReference>
<organism evidence="1 2">
    <name type="scientific">Escherichia phage vB_Eco_slurp01</name>
    <dbReference type="NCBI Taxonomy" id="1874688"/>
    <lineage>
        <taxon>Viruses</taxon>
        <taxon>Duplodnaviria</taxon>
        <taxon>Heunggongvirae</taxon>
        <taxon>Uroviricota</taxon>
        <taxon>Caudoviricetes</taxon>
        <taxon>Asteriusvirus</taxon>
        <taxon>Asteriusvirus PBECO4</taxon>
    </lineage>
</organism>
<name>A0A1C3S6L6_9CAUD</name>
<accession>A0A1C3S6L6</accession>
<dbReference type="EMBL" id="LT603033">
    <property type="protein sequence ID" value="SCA80305.1"/>
    <property type="molecule type" value="Genomic_DNA"/>
</dbReference>
<sequence length="87" mass="9709">MTKAELIVHTYKMISSIELPYSEDNPVLENFIESLKEYYIGKSLNINNINFTITDVGPGKNVLIVCITSTGNPLYPISVIFEVLGDL</sequence>
<proteinExistence type="predicted"/>
<gene>
    <name evidence="1" type="ORF">PSLUR01_00328</name>
</gene>
<protein>
    <submittedName>
        <fullName evidence="1">Uncharacterized protein</fullName>
    </submittedName>
</protein>
<reference evidence="1 2" key="1">
    <citation type="submission" date="2016-07" db="EMBL/GenBank/DDBJ databases">
        <authorList>
            <person name="Millard A."/>
        </authorList>
    </citation>
    <scope>NUCLEOTIDE SEQUENCE [LARGE SCALE GENOMIC DNA]</scope>
</reference>
<evidence type="ECO:0000313" key="1">
    <source>
        <dbReference type="EMBL" id="SCA80305.1"/>
    </source>
</evidence>
<evidence type="ECO:0000313" key="2">
    <source>
        <dbReference type="Proteomes" id="UP000279386"/>
    </source>
</evidence>